<dbReference type="InterPro" id="IPR051407">
    <property type="entry name" value="Bact_OM_lipoprot/Surf_antigen"/>
</dbReference>
<accession>K6YW84</accession>
<dbReference type="InterPro" id="IPR008816">
    <property type="entry name" value="Gly_zipper_2TM_dom"/>
</dbReference>
<comment type="subcellular location">
    <subcellularLocation>
        <location evidence="1">Membrane</location>
    </subcellularLocation>
</comment>
<evidence type="ECO:0000256" key="2">
    <source>
        <dbReference type="ARBA" id="ARBA00023136"/>
    </source>
</evidence>
<proteinExistence type="predicted"/>
<dbReference type="PANTHER" id="PTHR35603:SF2">
    <property type="entry name" value="OUTER MEMBRANE LIPOPROTEIN"/>
    <property type="match status" value="1"/>
</dbReference>
<feature type="chain" id="PRO_5003897777" description="Glycine zipper 2TM domain-containing protein" evidence="3">
    <location>
        <begin position="21"/>
        <end position="177"/>
    </location>
</feature>
<dbReference type="Pfam" id="PF05433">
    <property type="entry name" value="Rick_17kDa_Anti"/>
    <property type="match status" value="1"/>
</dbReference>
<dbReference type="STRING" id="493475.GARC_4036"/>
<evidence type="ECO:0000256" key="1">
    <source>
        <dbReference type="ARBA" id="ARBA00004370"/>
    </source>
</evidence>
<dbReference type="Proteomes" id="UP000006327">
    <property type="component" value="Unassembled WGS sequence"/>
</dbReference>
<dbReference type="GO" id="GO:0019867">
    <property type="term" value="C:outer membrane"/>
    <property type="evidence" value="ECO:0007669"/>
    <property type="project" value="InterPro"/>
</dbReference>
<protein>
    <recommendedName>
        <fullName evidence="4">Glycine zipper 2TM domain-containing protein</fullName>
    </recommendedName>
</protein>
<name>K6YW84_9ALTE</name>
<dbReference type="RefSeq" id="WP_007623469.1">
    <property type="nucleotide sequence ID" value="NZ_BAEO01000058.1"/>
</dbReference>
<comment type="caution">
    <text evidence="5">The sequence shown here is derived from an EMBL/GenBank/DDBJ whole genome shotgun (WGS) entry which is preliminary data.</text>
</comment>
<dbReference type="EMBL" id="BAEO01000058">
    <property type="protein sequence ID" value="GAC20983.1"/>
    <property type="molecule type" value="Genomic_DNA"/>
</dbReference>
<feature type="signal peptide" evidence="3">
    <location>
        <begin position="1"/>
        <end position="20"/>
    </location>
</feature>
<dbReference type="OrthoDB" id="8909257at2"/>
<evidence type="ECO:0000256" key="3">
    <source>
        <dbReference type="SAM" id="SignalP"/>
    </source>
</evidence>
<sequence>MKLLITSAILLLAVSPLALAKHQNNYHNSSQHSHREFKAKVINATPIYKYLTVSQPQTYCEPAVIRKTYNQSHDKSAAIVGGIIGGVIGHAASDRKHKGLGTIVGAVIGSSLVHNIDNANNKYSRTYQTVPNSCVTRHKTSSKVRVLDGYEVTYRLQGKLYQTFSQHKPTKYIRIYD</sequence>
<dbReference type="eggNOG" id="COG3134">
    <property type="taxonomic scope" value="Bacteria"/>
</dbReference>
<keyword evidence="2" id="KW-0472">Membrane</keyword>
<organism evidence="5 6">
    <name type="scientific">Paraglaciecola arctica BSs20135</name>
    <dbReference type="NCBI Taxonomy" id="493475"/>
    <lineage>
        <taxon>Bacteria</taxon>
        <taxon>Pseudomonadati</taxon>
        <taxon>Pseudomonadota</taxon>
        <taxon>Gammaproteobacteria</taxon>
        <taxon>Alteromonadales</taxon>
        <taxon>Alteromonadaceae</taxon>
        <taxon>Paraglaciecola</taxon>
    </lineage>
</organism>
<keyword evidence="6" id="KW-1185">Reference proteome</keyword>
<dbReference type="PANTHER" id="PTHR35603">
    <property type="match status" value="1"/>
</dbReference>
<gene>
    <name evidence="5" type="ORF">GARC_4036</name>
</gene>
<evidence type="ECO:0000259" key="4">
    <source>
        <dbReference type="Pfam" id="PF05433"/>
    </source>
</evidence>
<keyword evidence="3" id="KW-0732">Signal</keyword>
<evidence type="ECO:0000313" key="5">
    <source>
        <dbReference type="EMBL" id="GAC20983.1"/>
    </source>
</evidence>
<reference evidence="5 6" key="1">
    <citation type="journal article" date="2017" name="Antonie Van Leeuwenhoek">
        <title>Rhizobium rhizosphaerae sp. nov., a novel species isolated from rice rhizosphere.</title>
        <authorList>
            <person name="Zhao J.J."/>
            <person name="Zhang J."/>
            <person name="Zhang R.J."/>
            <person name="Zhang C.W."/>
            <person name="Yin H.Q."/>
            <person name="Zhang X.X."/>
        </authorList>
    </citation>
    <scope>NUCLEOTIDE SEQUENCE [LARGE SCALE GENOMIC DNA]</scope>
    <source>
        <strain evidence="5 6">BSs20135</strain>
    </source>
</reference>
<evidence type="ECO:0000313" key="6">
    <source>
        <dbReference type="Proteomes" id="UP000006327"/>
    </source>
</evidence>
<feature type="domain" description="Glycine zipper 2TM" evidence="4">
    <location>
        <begin position="78"/>
        <end position="114"/>
    </location>
</feature>
<dbReference type="AlphaFoldDB" id="K6YW84"/>